<dbReference type="PANTHER" id="PTHR45527:SF1">
    <property type="entry name" value="FATTY ACID SYNTHASE"/>
    <property type="match status" value="1"/>
</dbReference>
<keyword evidence="1" id="KW-0596">Phosphopantetheine</keyword>
<dbReference type="PANTHER" id="PTHR45527">
    <property type="entry name" value="NONRIBOSOMAL PEPTIDE SYNTHETASE"/>
    <property type="match status" value="1"/>
</dbReference>
<evidence type="ECO:0000313" key="6">
    <source>
        <dbReference type="Proteomes" id="UP001500724"/>
    </source>
</evidence>
<dbReference type="InterPro" id="IPR020845">
    <property type="entry name" value="AMP-binding_CS"/>
</dbReference>
<protein>
    <submittedName>
        <fullName evidence="5">Non-ribosomal peptide synthetase</fullName>
    </submittedName>
</protein>
<dbReference type="InterPro" id="IPR045851">
    <property type="entry name" value="AMP-bd_C_sf"/>
</dbReference>
<dbReference type="SUPFAM" id="SSF47336">
    <property type="entry name" value="ACP-like"/>
    <property type="match status" value="1"/>
</dbReference>
<dbReference type="Gene3D" id="2.30.38.10">
    <property type="entry name" value="Luciferase, Domain 3"/>
    <property type="match status" value="1"/>
</dbReference>
<sequence length="613" mass="66075">MGSLQSARSPRCVHDMVAEQAARTPEATAISHGDRRLSYQQLDADADALARRLRAAGVRGGSVVAVMLDRSIELMVVLTAILKAGGAYLYLDPAEPAEQRARILDDARARFAVTDAGTASLADGIEHVLSIDEPAEAAAAEPGLLPAAEIGPDSPAYVCYTSGSTGVPKGVVVSHRAIFRLIDTPDWIEVRPDDVFLQITRVGFDVSTFEIWTSLVKGCRLALAPSGRADLDEIVKTIHDEGVTILWLTSGLFHKLVTHHLDGLGTVRHLLAGGDVLSPDHVRRLLAAHPHLTFTNGYGPTENTTFTTCWTTRKSSDNERVPIGTPIHGTTAAILDDAMRPVPPGEWGELWVGGDGVATGYLNKPGATAEKFVADIFGPEPGRRMYRTGDIVRELPDGTLDFLCRADRQVKIRGYRVEPSTVETELLKDPRVEEAAALTHTDGAGDTRLIAYVAVSGLGEEEAPTFGAGLREKLAAVLPAHLVPWAILVLPEIPLNANGKVDRGALPSAKIPRNVWNEYVEPADDLERRLAEIWSDTLDVEPIGSTDNFFELGGHSLMAAELLAALQRDFAVDLPARTLYLRPTIADLAEVLRQSEGPGSPESTQEVEDATTR</sequence>
<dbReference type="SUPFAM" id="SSF56801">
    <property type="entry name" value="Acetyl-CoA synthetase-like"/>
    <property type="match status" value="1"/>
</dbReference>
<dbReference type="SMART" id="SM00823">
    <property type="entry name" value="PKS_PP"/>
    <property type="match status" value="1"/>
</dbReference>
<feature type="region of interest" description="Disordered" evidence="3">
    <location>
        <begin position="592"/>
        <end position="613"/>
    </location>
</feature>
<dbReference type="InterPro" id="IPR020806">
    <property type="entry name" value="PKS_PP-bd"/>
</dbReference>
<feature type="domain" description="Carrier" evidence="4">
    <location>
        <begin position="521"/>
        <end position="596"/>
    </location>
</feature>
<keyword evidence="2" id="KW-0597">Phosphoprotein</keyword>
<evidence type="ECO:0000256" key="2">
    <source>
        <dbReference type="ARBA" id="ARBA00022553"/>
    </source>
</evidence>
<dbReference type="InterPro" id="IPR010071">
    <property type="entry name" value="AA_adenyl_dom"/>
</dbReference>
<dbReference type="EMBL" id="BAAAGU010000004">
    <property type="protein sequence ID" value="GAA0632942.1"/>
    <property type="molecule type" value="Genomic_DNA"/>
</dbReference>
<dbReference type="InterPro" id="IPR025110">
    <property type="entry name" value="AMP-bd_C"/>
</dbReference>
<dbReference type="Pfam" id="PF00550">
    <property type="entry name" value="PP-binding"/>
    <property type="match status" value="1"/>
</dbReference>
<dbReference type="Pfam" id="PF00501">
    <property type="entry name" value="AMP-binding"/>
    <property type="match status" value="1"/>
</dbReference>
<dbReference type="PROSITE" id="PS00012">
    <property type="entry name" value="PHOSPHOPANTETHEINE"/>
    <property type="match status" value="1"/>
</dbReference>
<dbReference type="PROSITE" id="PS50075">
    <property type="entry name" value="CARRIER"/>
    <property type="match status" value="1"/>
</dbReference>
<dbReference type="Gene3D" id="1.10.1200.10">
    <property type="entry name" value="ACP-like"/>
    <property type="match status" value="1"/>
</dbReference>
<dbReference type="InterPro" id="IPR000873">
    <property type="entry name" value="AMP-dep_synth/lig_dom"/>
</dbReference>
<evidence type="ECO:0000256" key="1">
    <source>
        <dbReference type="ARBA" id="ARBA00022450"/>
    </source>
</evidence>
<dbReference type="RefSeq" id="WP_343997690.1">
    <property type="nucleotide sequence ID" value="NZ_BAAAGU010000004.1"/>
</dbReference>
<comment type="caution">
    <text evidence="5">The sequence shown here is derived from an EMBL/GenBank/DDBJ whole genome shotgun (WGS) entry which is preliminary data.</text>
</comment>
<dbReference type="Gene3D" id="3.30.300.30">
    <property type="match status" value="1"/>
</dbReference>
<evidence type="ECO:0000313" key="5">
    <source>
        <dbReference type="EMBL" id="GAA0632942.1"/>
    </source>
</evidence>
<name>A0ABP3SI59_9ACTN</name>
<organism evidence="5 6">
    <name type="scientific">Streptomyces thermocarboxydovorans</name>
    <dbReference type="NCBI Taxonomy" id="59298"/>
    <lineage>
        <taxon>Bacteria</taxon>
        <taxon>Bacillati</taxon>
        <taxon>Actinomycetota</taxon>
        <taxon>Actinomycetes</taxon>
        <taxon>Kitasatosporales</taxon>
        <taxon>Streptomycetaceae</taxon>
        <taxon>Streptomyces</taxon>
    </lineage>
</organism>
<gene>
    <name evidence="5" type="ORF">GCM10009535_05880</name>
</gene>
<dbReference type="Proteomes" id="UP001500724">
    <property type="component" value="Unassembled WGS sequence"/>
</dbReference>
<dbReference type="Gene3D" id="3.40.50.980">
    <property type="match status" value="2"/>
</dbReference>
<dbReference type="NCBIfam" id="TIGR01733">
    <property type="entry name" value="AA-adenyl-dom"/>
    <property type="match status" value="1"/>
</dbReference>
<accession>A0ABP3SI59</accession>
<dbReference type="InterPro" id="IPR006162">
    <property type="entry name" value="Ppantetheine_attach_site"/>
</dbReference>
<proteinExistence type="predicted"/>
<dbReference type="Pfam" id="PF13193">
    <property type="entry name" value="AMP-binding_C"/>
    <property type="match status" value="1"/>
</dbReference>
<evidence type="ECO:0000259" key="4">
    <source>
        <dbReference type="PROSITE" id="PS50075"/>
    </source>
</evidence>
<reference evidence="6" key="1">
    <citation type="journal article" date="2019" name="Int. J. Syst. Evol. Microbiol.">
        <title>The Global Catalogue of Microorganisms (GCM) 10K type strain sequencing project: providing services to taxonomists for standard genome sequencing and annotation.</title>
        <authorList>
            <consortium name="The Broad Institute Genomics Platform"/>
            <consortium name="The Broad Institute Genome Sequencing Center for Infectious Disease"/>
            <person name="Wu L."/>
            <person name="Ma J."/>
        </authorList>
    </citation>
    <scope>NUCLEOTIDE SEQUENCE [LARGE SCALE GENOMIC DNA]</scope>
    <source>
        <strain evidence="6">JCM 10367</strain>
    </source>
</reference>
<evidence type="ECO:0000256" key="3">
    <source>
        <dbReference type="SAM" id="MobiDB-lite"/>
    </source>
</evidence>
<keyword evidence="6" id="KW-1185">Reference proteome</keyword>
<dbReference type="InterPro" id="IPR009081">
    <property type="entry name" value="PP-bd_ACP"/>
</dbReference>
<dbReference type="PROSITE" id="PS00455">
    <property type="entry name" value="AMP_BINDING"/>
    <property type="match status" value="1"/>
</dbReference>
<dbReference type="InterPro" id="IPR036736">
    <property type="entry name" value="ACP-like_sf"/>
</dbReference>
<dbReference type="CDD" id="cd12117">
    <property type="entry name" value="A_NRPS_Srf_like"/>
    <property type="match status" value="1"/>
</dbReference>